<dbReference type="RefSeq" id="WP_285661709.1">
    <property type="nucleotide sequence ID" value="NZ_BSTX01000001.1"/>
</dbReference>
<evidence type="ECO:0000313" key="3">
    <source>
        <dbReference type="EMBL" id="GLZ76532.1"/>
    </source>
</evidence>
<dbReference type="Proteomes" id="UP001165079">
    <property type="component" value="Unassembled WGS sequence"/>
</dbReference>
<proteinExistence type="predicted"/>
<gene>
    <name evidence="3" type="ORF">Afil01_13390</name>
</gene>
<accession>A0A9W6SIN5</accession>
<feature type="domain" description="Tetracyclin repressor-like C-terminal group 31" evidence="2">
    <location>
        <begin position="126"/>
        <end position="228"/>
    </location>
</feature>
<evidence type="ECO:0000256" key="1">
    <source>
        <dbReference type="SAM" id="MobiDB-lite"/>
    </source>
</evidence>
<dbReference type="Pfam" id="PF17940">
    <property type="entry name" value="TetR_C_31"/>
    <property type="match status" value="1"/>
</dbReference>
<reference evidence="3" key="1">
    <citation type="submission" date="2023-03" db="EMBL/GenBank/DDBJ databases">
        <title>Actinorhabdospora filicis NBRC 111898.</title>
        <authorList>
            <person name="Ichikawa N."/>
            <person name="Sato H."/>
            <person name="Tonouchi N."/>
        </authorList>
    </citation>
    <scope>NUCLEOTIDE SEQUENCE</scope>
    <source>
        <strain evidence="3">NBRC 111898</strain>
    </source>
</reference>
<keyword evidence="4" id="KW-1185">Reference proteome</keyword>
<dbReference type="SUPFAM" id="SSF46689">
    <property type="entry name" value="Homeodomain-like"/>
    <property type="match status" value="1"/>
</dbReference>
<dbReference type="InterPro" id="IPR009057">
    <property type="entry name" value="Homeodomain-like_sf"/>
</dbReference>
<dbReference type="AlphaFoldDB" id="A0A9W6SIN5"/>
<dbReference type="Gene3D" id="1.10.357.10">
    <property type="entry name" value="Tetracycline Repressor, domain 2"/>
    <property type="match status" value="1"/>
</dbReference>
<feature type="compositionally biased region" description="Polar residues" evidence="1">
    <location>
        <begin position="94"/>
        <end position="108"/>
    </location>
</feature>
<dbReference type="EMBL" id="BSTX01000001">
    <property type="protein sequence ID" value="GLZ76532.1"/>
    <property type="molecule type" value="Genomic_DNA"/>
</dbReference>
<evidence type="ECO:0000259" key="2">
    <source>
        <dbReference type="Pfam" id="PF17940"/>
    </source>
</evidence>
<organism evidence="3 4">
    <name type="scientific">Actinorhabdospora filicis</name>
    <dbReference type="NCBI Taxonomy" id="1785913"/>
    <lineage>
        <taxon>Bacteria</taxon>
        <taxon>Bacillati</taxon>
        <taxon>Actinomycetota</taxon>
        <taxon>Actinomycetes</taxon>
        <taxon>Micromonosporales</taxon>
        <taxon>Micromonosporaceae</taxon>
        <taxon>Actinorhabdospora</taxon>
    </lineage>
</organism>
<sequence length="244" mass="26500">MENPARRIQIGEAAVHVIAREGCRGLTHRAVDREAALPIGTTINYHRTREDLLLAAAKHLIGAHVVEVGLRQVFKTTKTTKTADTANTAKPPQTADTTDPANTAETSDTPQPPQPPQTPQPPPLTPHHVQAFFTELVAEALGPYRSQYLVAFELLLEGVRRPRLQATMTSLYAAEVEAMAALFAEAGATVPLDTLHRANAAAYGLIHGRLTGVPELTDADVHRTVEEIAHRVWAELKSKESTPE</sequence>
<feature type="compositionally biased region" description="Low complexity" evidence="1">
    <location>
        <begin position="80"/>
        <end position="90"/>
    </location>
</feature>
<feature type="compositionally biased region" description="Pro residues" evidence="1">
    <location>
        <begin position="110"/>
        <end position="125"/>
    </location>
</feature>
<name>A0A9W6SIN5_9ACTN</name>
<protein>
    <recommendedName>
        <fullName evidence="2">Tetracyclin repressor-like C-terminal group 31 domain-containing protein</fullName>
    </recommendedName>
</protein>
<feature type="region of interest" description="Disordered" evidence="1">
    <location>
        <begin position="80"/>
        <end position="127"/>
    </location>
</feature>
<dbReference type="InterPro" id="IPR041583">
    <property type="entry name" value="TetR_C_31"/>
</dbReference>
<comment type="caution">
    <text evidence="3">The sequence shown here is derived from an EMBL/GenBank/DDBJ whole genome shotgun (WGS) entry which is preliminary data.</text>
</comment>
<evidence type="ECO:0000313" key="4">
    <source>
        <dbReference type="Proteomes" id="UP001165079"/>
    </source>
</evidence>